<dbReference type="EMBL" id="QZEY01000017">
    <property type="protein sequence ID" value="RJL23896.1"/>
    <property type="molecule type" value="Genomic_DNA"/>
</dbReference>
<dbReference type="RefSeq" id="WP_119930152.1">
    <property type="nucleotide sequence ID" value="NZ_QZEY01000017.1"/>
</dbReference>
<proteinExistence type="predicted"/>
<accession>A0A3A4A504</accession>
<comment type="caution">
    <text evidence="1">The sequence shown here is derived from an EMBL/GenBank/DDBJ whole genome shotgun (WGS) entry which is preliminary data.</text>
</comment>
<evidence type="ECO:0000313" key="1">
    <source>
        <dbReference type="EMBL" id="RJL23896.1"/>
    </source>
</evidence>
<reference evidence="1 2" key="1">
    <citation type="submission" date="2018-09" db="EMBL/GenBank/DDBJ databases">
        <title>YIM 75507 draft genome.</title>
        <authorList>
            <person name="Tang S."/>
            <person name="Feng Y."/>
        </authorList>
    </citation>
    <scope>NUCLEOTIDE SEQUENCE [LARGE SCALE GENOMIC DNA]</scope>
    <source>
        <strain evidence="1 2">YIM 75507</strain>
    </source>
</reference>
<protein>
    <submittedName>
        <fullName evidence="1">Uncharacterized protein</fullName>
    </submittedName>
</protein>
<keyword evidence="2" id="KW-1185">Reference proteome</keyword>
<dbReference type="Proteomes" id="UP000265768">
    <property type="component" value="Unassembled WGS sequence"/>
</dbReference>
<gene>
    <name evidence="1" type="ORF">D5H75_31140</name>
</gene>
<dbReference type="AlphaFoldDB" id="A0A3A4A504"/>
<evidence type="ECO:0000313" key="2">
    <source>
        <dbReference type="Proteomes" id="UP000265768"/>
    </source>
</evidence>
<name>A0A3A4A504_9ACTN</name>
<organism evidence="1 2">
    <name type="scientific">Bailinhaonella thermotolerans</name>
    <dbReference type="NCBI Taxonomy" id="1070861"/>
    <lineage>
        <taxon>Bacteria</taxon>
        <taxon>Bacillati</taxon>
        <taxon>Actinomycetota</taxon>
        <taxon>Actinomycetes</taxon>
        <taxon>Streptosporangiales</taxon>
        <taxon>Streptosporangiaceae</taxon>
        <taxon>Bailinhaonella</taxon>
    </lineage>
</organism>
<sequence length="301" mass="32802">MALVWESDPDEFTLPLRWLGPLPVTPLTGRAWTVHRDGCAGRPGTRVADLPDGALLAGCCVCASAAALRRLETTVTLWRLTAPEHLDELEWAPSSGIVHWVPDWHRLLPESERERNYLLGLQEEARSLTGALRELGPGVAEEFDAAAARWTAGLRRQALTRLDAATAYTPGPQAVPVAVEWDGLGLLKLDRPRRTRPLAVHVSVDAATAAAVMMVEPQDLAAYLNENALTRSYDRRQDRWADTPAYPGVTSLADLDPRIWRSEQTWQLALAAHTPSGSHPDGLARLLAAVHAIVNPSTAAP</sequence>